<dbReference type="OrthoDB" id="3232424at2"/>
<accession>A0A087D909</accession>
<evidence type="ECO:0008006" key="5">
    <source>
        <dbReference type="Google" id="ProtNLM"/>
    </source>
</evidence>
<feature type="transmembrane region" description="Helical" evidence="2">
    <location>
        <begin position="168"/>
        <end position="189"/>
    </location>
</feature>
<evidence type="ECO:0000256" key="1">
    <source>
        <dbReference type="SAM" id="MobiDB-lite"/>
    </source>
</evidence>
<protein>
    <recommendedName>
        <fullName evidence="5">Membrane associated protein</fullName>
    </recommendedName>
</protein>
<keyword evidence="2" id="KW-0812">Transmembrane</keyword>
<gene>
    <name evidence="3" type="ORF">BSTEL_2216</name>
</gene>
<keyword evidence="2" id="KW-1133">Transmembrane helix</keyword>
<dbReference type="RefSeq" id="WP_034530402.1">
    <property type="nucleotide sequence ID" value="NZ_JGZP01000032.1"/>
</dbReference>
<organism evidence="3 4">
    <name type="scientific">Bifidobacterium stellenboschense</name>
    <dbReference type="NCBI Taxonomy" id="762211"/>
    <lineage>
        <taxon>Bacteria</taxon>
        <taxon>Bacillati</taxon>
        <taxon>Actinomycetota</taxon>
        <taxon>Actinomycetes</taxon>
        <taxon>Bifidobacteriales</taxon>
        <taxon>Bifidobacteriaceae</taxon>
        <taxon>Bifidobacterium</taxon>
    </lineage>
</organism>
<feature type="region of interest" description="Disordered" evidence="1">
    <location>
        <begin position="1"/>
        <end position="41"/>
    </location>
</feature>
<keyword evidence="2" id="KW-0472">Membrane</keyword>
<feature type="transmembrane region" description="Helical" evidence="2">
    <location>
        <begin position="141"/>
        <end position="162"/>
    </location>
</feature>
<proteinExistence type="predicted"/>
<evidence type="ECO:0000313" key="3">
    <source>
        <dbReference type="EMBL" id="KFI92009.1"/>
    </source>
</evidence>
<name>A0A087D909_9BIFI</name>
<keyword evidence="4" id="KW-1185">Reference proteome</keyword>
<dbReference type="AlphaFoldDB" id="A0A087D909"/>
<evidence type="ECO:0000313" key="4">
    <source>
        <dbReference type="Proteomes" id="UP000029004"/>
    </source>
</evidence>
<dbReference type="EMBL" id="JGZP01000032">
    <property type="protein sequence ID" value="KFI92009.1"/>
    <property type="molecule type" value="Genomic_DNA"/>
</dbReference>
<feature type="compositionally biased region" description="Basic and acidic residues" evidence="1">
    <location>
        <begin position="10"/>
        <end position="24"/>
    </location>
</feature>
<reference evidence="3 4" key="1">
    <citation type="submission" date="2014-03" db="EMBL/GenBank/DDBJ databases">
        <title>Genomics of Bifidobacteria.</title>
        <authorList>
            <person name="Ventura M."/>
            <person name="Milani C."/>
            <person name="Lugli G.A."/>
        </authorList>
    </citation>
    <scope>NUCLEOTIDE SEQUENCE [LARGE SCALE GENOMIC DNA]</scope>
    <source>
        <strain evidence="3 4">DSM 23968</strain>
    </source>
</reference>
<feature type="region of interest" description="Disordered" evidence="1">
    <location>
        <begin position="56"/>
        <end position="77"/>
    </location>
</feature>
<evidence type="ECO:0000256" key="2">
    <source>
        <dbReference type="SAM" id="Phobius"/>
    </source>
</evidence>
<dbReference type="eggNOG" id="ENOG5031E4N">
    <property type="taxonomic scope" value="Bacteria"/>
</dbReference>
<comment type="caution">
    <text evidence="3">The sequence shown here is derived from an EMBL/GenBank/DDBJ whole genome shotgun (WGS) entry which is preliminary data.</text>
</comment>
<sequence length="212" mass="23087">MTELNNTNADDERTNPAPDDDGKTAKTPSDAGRDEATKPDLGNLDAAWAAFEAEHKDELKSVASSRNAKRFEKHAERREKERLIDIDDLKPDAFSRTGASHGPRDFTGSSWLDTDRVMDAYDDGGFTPPNPEIGPVKRSTLVCWILLAVGLVGSIATMFIPGIGSVPFLGWLLSFVFSMCTIIGLGGLIGKLLTRRRQTGDRGGYFDDGARV</sequence>
<dbReference type="Proteomes" id="UP000029004">
    <property type="component" value="Unassembled WGS sequence"/>
</dbReference>